<proteinExistence type="predicted"/>
<evidence type="ECO:0000256" key="1">
    <source>
        <dbReference type="SAM" id="MobiDB-lite"/>
    </source>
</evidence>
<accession>A0ABZ1LND5</accession>
<dbReference type="Proteomes" id="UP001622594">
    <property type="component" value="Chromosome"/>
</dbReference>
<evidence type="ECO:0000313" key="2">
    <source>
        <dbReference type="EMBL" id="WTR74898.1"/>
    </source>
</evidence>
<evidence type="ECO:0008006" key="4">
    <source>
        <dbReference type="Google" id="ProtNLM"/>
    </source>
</evidence>
<dbReference type="EMBL" id="CP108188">
    <property type="protein sequence ID" value="WTR74898.1"/>
    <property type="molecule type" value="Genomic_DNA"/>
</dbReference>
<name>A0ABZ1LND5_9ACTN</name>
<reference evidence="2 3" key="1">
    <citation type="submission" date="2022-10" db="EMBL/GenBank/DDBJ databases">
        <title>The complete genomes of actinobacterial strains from the NBC collection.</title>
        <authorList>
            <person name="Joergensen T.S."/>
            <person name="Alvarez Arevalo M."/>
            <person name="Sterndorff E.B."/>
            <person name="Faurdal D."/>
            <person name="Vuksanovic O."/>
            <person name="Mourched A.-S."/>
            <person name="Charusanti P."/>
            <person name="Shaw S."/>
            <person name="Blin K."/>
            <person name="Weber T."/>
        </authorList>
    </citation>
    <scope>NUCLEOTIDE SEQUENCE [LARGE SCALE GENOMIC DNA]</scope>
    <source>
        <strain evidence="2 3">NBC_00123</strain>
    </source>
</reference>
<evidence type="ECO:0000313" key="3">
    <source>
        <dbReference type="Proteomes" id="UP001622594"/>
    </source>
</evidence>
<organism evidence="2 3">
    <name type="scientific">Streptomyces zaomyceticus</name>
    <dbReference type="NCBI Taxonomy" id="68286"/>
    <lineage>
        <taxon>Bacteria</taxon>
        <taxon>Bacillati</taxon>
        <taxon>Actinomycetota</taxon>
        <taxon>Actinomycetes</taxon>
        <taxon>Kitasatosporales</taxon>
        <taxon>Streptomycetaceae</taxon>
        <taxon>Streptomyces</taxon>
    </lineage>
</organism>
<gene>
    <name evidence="2" type="ORF">OG814_39325</name>
</gene>
<feature type="region of interest" description="Disordered" evidence="1">
    <location>
        <begin position="1"/>
        <end position="26"/>
    </location>
</feature>
<keyword evidence="3" id="KW-1185">Reference proteome</keyword>
<dbReference type="RefSeq" id="WP_406336918.1">
    <property type="nucleotide sequence ID" value="NZ_CP108188.1"/>
</dbReference>
<protein>
    <recommendedName>
        <fullName evidence="4">Transposase</fullName>
    </recommendedName>
</protein>
<sequence>MSSKSCNGLARATNLAPSGSGPLKAAHASNNALTLSQLGPGVKRARKYG</sequence>